<dbReference type="Proteomes" id="UP000236630">
    <property type="component" value="Unassembled WGS sequence"/>
</dbReference>
<feature type="non-terminal residue" evidence="1">
    <location>
        <position position="18"/>
    </location>
</feature>
<name>A0A2H5QR81_CITUN</name>
<accession>A0A2H5QR81</accession>
<keyword evidence="2" id="KW-1185">Reference proteome</keyword>
<organism evidence="1 2">
    <name type="scientific">Citrus unshiu</name>
    <name type="common">Satsuma mandarin</name>
    <name type="synonym">Citrus nobilis var. unshiu</name>
    <dbReference type="NCBI Taxonomy" id="55188"/>
    <lineage>
        <taxon>Eukaryota</taxon>
        <taxon>Viridiplantae</taxon>
        <taxon>Streptophyta</taxon>
        <taxon>Embryophyta</taxon>
        <taxon>Tracheophyta</taxon>
        <taxon>Spermatophyta</taxon>
        <taxon>Magnoliopsida</taxon>
        <taxon>eudicotyledons</taxon>
        <taxon>Gunneridae</taxon>
        <taxon>Pentapetalae</taxon>
        <taxon>rosids</taxon>
        <taxon>malvids</taxon>
        <taxon>Sapindales</taxon>
        <taxon>Rutaceae</taxon>
        <taxon>Aurantioideae</taxon>
        <taxon>Citrus</taxon>
    </lineage>
</organism>
<evidence type="ECO:0000313" key="2">
    <source>
        <dbReference type="Proteomes" id="UP000236630"/>
    </source>
</evidence>
<proteinExistence type="predicted"/>
<protein>
    <submittedName>
        <fullName evidence="1">Uncharacterized protein</fullName>
    </submittedName>
</protein>
<gene>
    <name evidence="1" type="ORF">CUMW_251610</name>
</gene>
<reference evidence="1 2" key="1">
    <citation type="journal article" date="2017" name="Front. Genet.">
        <title>Draft sequencing of the heterozygous diploid genome of Satsuma (Citrus unshiu Marc.) using a hybrid assembly approach.</title>
        <authorList>
            <person name="Shimizu T."/>
            <person name="Tanizawa Y."/>
            <person name="Mochizuki T."/>
            <person name="Nagasaki H."/>
            <person name="Yoshioka T."/>
            <person name="Toyoda A."/>
            <person name="Fujiyama A."/>
            <person name="Kaminuma E."/>
            <person name="Nakamura Y."/>
        </authorList>
    </citation>
    <scope>NUCLEOTIDE SEQUENCE [LARGE SCALE GENOMIC DNA]</scope>
    <source>
        <strain evidence="2">cv. Miyagawa wase</strain>
    </source>
</reference>
<dbReference type="AlphaFoldDB" id="A0A2H5QR81"/>
<sequence length="18" mass="2099">MSFINAIHHLLSILKTLF</sequence>
<dbReference type="EMBL" id="BDQV01000619">
    <property type="protein sequence ID" value="GAY66795.1"/>
    <property type="molecule type" value="Genomic_DNA"/>
</dbReference>
<evidence type="ECO:0000313" key="1">
    <source>
        <dbReference type="EMBL" id="GAY66795.1"/>
    </source>
</evidence>
<comment type="caution">
    <text evidence="1">The sequence shown here is derived from an EMBL/GenBank/DDBJ whole genome shotgun (WGS) entry which is preliminary data.</text>
</comment>